<feature type="binding site" evidence="14">
    <location>
        <begin position="26"/>
        <end position="33"/>
    </location>
    <ligand>
        <name>ATP</name>
        <dbReference type="ChEBI" id="CHEBI:30616"/>
    </ligand>
</feature>
<evidence type="ECO:0000256" key="4">
    <source>
        <dbReference type="ARBA" id="ARBA00022801"/>
    </source>
</evidence>
<evidence type="ECO:0000256" key="12">
    <source>
        <dbReference type="ARBA" id="ARBA00034808"/>
    </source>
</evidence>
<comment type="catalytic activity">
    <reaction evidence="11">
        <text>Couples ATP hydrolysis with the unwinding of duplex DNA by translocating in the 3'-5' direction.</text>
        <dbReference type="EC" id="5.6.2.4"/>
    </reaction>
</comment>
<dbReference type="AlphaFoldDB" id="A0A4R7K5G3"/>
<dbReference type="Pfam" id="PF00580">
    <property type="entry name" value="UvrD-helicase"/>
    <property type="match status" value="1"/>
</dbReference>
<dbReference type="InterPro" id="IPR014017">
    <property type="entry name" value="DNA_helicase_UvrD-like_C"/>
</dbReference>
<dbReference type="GO" id="GO:0004527">
    <property type="term" value="F:exonuclease activity"/>
    <property type="evidence" value="ECO:0007669"/>
    <property type="project" value="UniProtKB-KW"/>
</dbReference>
<evidence type="ECO:0000256" key="14">
    <source>
        <dbReference type="PROSITE-ProRule" id="PRU00560"/>
    </source>
</evidence>
<dbReference type="Gene3D" id="3.40.50.300">
    <property type="entry name" value="P-loop containing nucleotide triphosphate hydrolases"/>
    <property type="match status" value="3"/>
</dbReference>
<dbReference type="InterPro" id="IPR038726">
    <property type="entry name" value="PDDEXK_AddAB-type"/>
</dbReference>
<keyword evidence="3" id="KW-0227">DNA damage</keyword>
<evidence type="ECO:0000256" key="8">
    <source>
        <dbReference type="ARBA" id="ARBA00023125"/>
    </source>
</evidence>
<dbReference type="InterPro" id="IPR027417">
    <property type="entry name" value="P-loop_NTPase"/>
</dbReference>
<dbReference type="PANTHER" id="PTHR11070">
    <property type="entry name" value="UVRD / RECB / PCRA DNA HELICASE FAMILY MEMBER"/>
    <property type="match status" value="1"/>
</dbReference>
<proteinExistence type="predicted"/>
<dbReference type="GO" id="GO:0005524">
    <property type="term" value="F:ATP binding"/>
    <property type="evidence" value="ECO:0007669"/>
    <property type="project" value="UniProtKB-UniRule"/>
</dbReference>
<dbReference type="OrthoDB" id="9810135at2"/>
<dbReference type="GO" id="GO:0043138">
    <property type="term" value="F:3'-5' DNA helicase activity"/>
    <property type="evidence" value="ECO:0007669"/>
    <property type="project" value="UniProtKB-EC"/>
</dbReference>
<evidence type="ECO:0000259" key="15">
    <source>
        <dbReference type="PROSITE" id="PS51198"/>
    </source>
</evidence>
<name>A0A4R7K5G3_9CLOT</name>
<evidence type="ECO:0000256" key="9">
    <source>
        <dbReference type="ARBA" id="ARBA00023204"/>
    </source>
</evidence>
<dbReference type="GO" id="GO:0000725">
    <property type="term" value="P:recombinational repair"/>
    <property type="evidence" value="ECO:0007669"/>
    <property type="project" value="TreeGrafter"/>
</dbReference>
<dbReference type="PROSITE" id="PS51217">
    <property type="entry name" value="UVRD_HELICASE_CTER"/>
    <property type="match status" value="1"/>
</dbReference>
<dbReference type="EMBL" id="SOAZ01000035">
    <property type="protein sequence ID" value="TDT46101.1"/>
    <property type="molecule type" value="Genomic_DNA"/>
</dbReference>
<feature type="domain" description="UvrD-like helicase C-terminal" evidence="16">
    <location>
        <begin position="334"/>
        <end position="665"/>
    </location>
</feature>
<feature type="domain" description="UvrD-like helicase ATP-binding" evidence="15">
    <location>
        <begin position="5"/>
        <end position="333"/>
    </location>
</feature>
<dbReference type="SUPFAM" id="SSF52540">
    <property type="entry name" value="P-loop containing nucleoside triphosphate hydrolases"/>
    <property type="match status" value="1"/>
</dbReference>
<keyword evidence="2 14" id="KW-0547">Nucleotide-binding</keyword>
<evidence type="ECO:0000313" key="17">
    <source>
        <dbReference type="EMBL" id="TDT46101.1"/>
    </source>
</evidence>
<dbReference type="PROSITE" id="PS51198">
    <property type="entry name" value="UVRD_HELICASE_ATP_BIND"/>
    <property type="match status" value="1"/>
</dbReference>
<dbReference type="Gene3D" id="3.90.320.10">
    <property type="match status" value="1"/>
</dbReference>
<dbReference type="SUPFAM" id="SSF52980">
    <property type="entry name" value="Restriction endonuclease-like"/>
    <property type="match status" value="1"/>
</dbReference>
<keyword evidence="1" id="KW-0540">Nuclease</keyword>
<dbReference type="InterPro" id="IPR014016">
    <property type="entry name" value="UvrD-like_ATP-bd"/>
</dbReference>
<evidence type="ECO:0000256" key="7">
    <source>
        <dbReference type="ARBA" id="ARBA00022840"/>
    </source>
</evidence>
<keyword evidence="5 14" id="KW-0347">Helicase</keyword>
<keyword evidence="4 14" id="KW-0378">Hydrolase</keyword>
<organism evidence="17 18">
    <name type="scientific">Fonticella tunisiensis</name>
    <dbReference type="NCBI Taxonomy" id="1096341"/>
    <lineage>
        <taxon>Bacteria</taxon>
        <taxon>Bacillati</taxon>
        <taxon>Bacillota</taxon>
        <taxon>Clostridia</taxon>
        <taxon>Eubacteriales</taxon>
        <taxon>Clostridiaceae</taxon>
        <taxon>Fonticella</taxon>
    </lineage>
</organism>
<protein>
    <recommendedName>
        <fullName evidence="12">DNA 3'-5' helicase</fullName>
        <ecNumber evidence="12">5.6.2.4</ecNumber>
    </recommendedName>
</protein>
<dbReference type="GO" id="GO:0003677">
    <property type="term" value="F:DNA binding"/>
    <property type="evidence" value="ECO:0007669"/>
    <property type="project" value="UniProtKB-KW"/>
</dbReference>
<dbReference type="Gene3D" id="1.10.486.10">
    <property type="entry name" value="PCRA, domain 4"/>
    <property type="match status" value="1"/>
</dbReference>
<gene>
    <name evidence="17" type="ORF">EDD71_1356</name>
</gene>
<dbReference type="CDD" id="cd17932">
    <property type="entry name" value="DEXQc_UvrD"/>
    <property type="match status" value="1"/>
</dbReference>
<dbReference type="PANTHER" id="PTHR11070:SF2">
    <property type="entry name" value="ATP-DEPENDENT DNA HELICASE SRS2"/>
    <property type="match status" value="1"/>
</dbReference>
<dbReference type="InterPro" id="IPR011335">
    <property type="entry name" value="Restrct_endonuc-II-like"/>
</dbReference>
<evidence type="ECO:0000256" key="11">
    <source>
        <dbReference type="ARBA" id="ARBA00034617"/>
    </source>
</evidence>
<dbReference type="RefSeq" id="WP_133629341.1">
    <property type="nucleotide sequence ID" value="NZ_SOAZ01000035.1"/>
</dbReference>
<dbReference type="InterPro" id="IPR011604">
    <property type="entry name" value="PDDEXK-like_dom_sf"/>
</dbReference>
<evidence type="ECO:0000256" key="5">
    <source>
        <dbReference type="ARBA" id="ARBA00022806"/>
    </source>
</evidence>
<keyword evidence="6" id="KW-0269">Exonuclease</keyword>
<comment type="caution">
    <text evidence="17">The sequence shown here is derived from an EMBL/GenBank/DDBJ whole genome shotgun (WGS) entry which is preliminary data.</text>
</comment>
<evidence type="ECO:0000259" key="16">
    <source>
        <dbReference type="PROSITE" id="PS51217"/>
    </source>
</evidence>
<evidence type="ECO:0000256" key="3">
    <source>
        <dbReference type="ARBA" id="ARBA00022763"/>
    </source>
</evidence>
<evidence type="ECO:0000256" key="6">
    <source>
        <dbReference type="ARBA" id="ARBA00022839"/>
    </source>
</evidence>
<dbReference type="Pfam" id="PF13361">
    <property type="entry name" value="UvrD_C"/>
    <property type="match status" value="1"/>
</dbReference>
<keyword evidence="10" id="KW-0413">Isomerase</keyword>
<keyword evidence="9" id="KW-0234">DNA repair</keyword>
<accession>A0A4R7K5G3</accession>
<comment type="catalytic activity">
    <reaction evidence="13">
        <text>ATP + H2O = ADP + phosphate + H(+)</text>
        <dbReference type="Rhea" id="RHEA:13065"/>
        <dbReference type="ChEBI" id="CHEBI:15377"/>
        <dbReference type="ChEBI" id="CHEBI:15378"/>
        <dbReference type="ChEBI" id="CHEBI:30616"/>
        <dbReference type="ChEBI" id="CHEBI:43474"/>
        <dbReference type="ChEBI" id="CHEBI:456216"/>
        <dbReference type="EC" id="5.6.2.4"/>
    </reaction>
</comment>
<evidence type="ECO:0000256" key="13">
    <source>
        <dbReference type="ARBA" id="ARBA00048988"/>
    </source>
</evidence>
<evidence type="ECO:0000313" key="18">
    <source>
        <dbReference type="Proteomes" id="UP000295325"/>
    </source>
</evidence>
<dbReference type="InterPro" id="IPR000212">
    <property type="entry name" value="DNA_helicase_UvrD/REP"/>
</dbReference>
<dbReference type="Proteomes" id="UP000295325">
    <property type="component" value="Unassembled WGS sequence"/>
</dbReference>
<evidence type="ECO:0000256" key="10">
    <source>
        <dbReference type="ARBA" id="ARBA00023235"/>
    </source>
</evidence>
<dbReference type="EC" id="5.6.2.4" evidence="12"/>
<reference evidence="17 18" key="1">
    <citation type="submission" date="2019-03" db="EMBL/GenBank/DDBJ databases">
        <title>Genomic Encyclopedia of Type Strains, Phase IV (KMG-IV): sequencing the most valuable type-strain genomes for metagenomic binning, comparative biology and taxonomic classification.</title>
        <authorList>
            <person name="Goeker M."/>
        </authorList>
    </citation>
    <scope>NUCLEOTIDE SEQUENCE [LARGE SCALE GENOMIC DNA]</scope>
    <source>
        <strain evidence="17 18">DSM 24455</strain>
    </source>
</reference>
<keyword evidence="18" id="KW-1185">Reference proteome</keyword>
<evidence type="ECO:0000256" key="2">
    <source>
        <dbReference type="ARBA" id="ARBA00022741"/>
    </source>
</evidence>
<sequence>MGFSMFSLSKEQERAVDITKNIAVSAGAGSGKTRVLTNRYLRLLDAGYEIDEIAAITFTEKAALEMKQRIRRAIIEKISTGGKKEKRKWMEHLDRLGRANISTIHGFCSNMIRENAACLGIDFNSDIINDVDKSIILREAADEARAKCFSKEKYQDILVKLSRVYGEKYLNSVFLNDIQKIREQVQGQGNDLEELMKNSGEGSLEKLVYEVAFEIDRIYQQYKMGRGLLDYNDLEIMTLKVLENKRIRERYRKRYKTLLVDEFQDTNEIQRRIIYYLAADDEGNLIPAKLFIVGDFKQSIYGFRGTDYTIFKKVSSDIGEDGHAPLSTCYRSKNEIIEGINSIFSKLIEDYEPLKCPEHMPNKEKRIKIITTSKSNEKDKSVTGEIKNLLKGKTSLYYKNLDEAFEALKESYDKLSSKENRDGAVVMKAIKLLRDKGLDFKDICILVRSKSTIPEIEKELKRRNVPYCIIGGRGFYQKGEVDEILNLYRVIIRGFNDEFSYEDNINFIKALRGPLFEIPDSLILKMSIERDESKCKNLYEAMNLVIDGMKVGVDRERLLWVYNTLGKLAILKERLSVVQILRAIVEECRVFEIMLSMEGGFQKFRNIEKLIHEAQRFDDQELFTLEQFVEYIQELNENSGADSEAPLDTEDSEAVKIMTIHQSKGLEFKGVIVPRIHGDLLSVSKMQKSKIVYTGDKILSSINLDTGDKSEEYKIYYDSRFSKEVDEYIRLLYVAMTRAQEYVILTGEDDGKDPKEFNSNEEKVNELNSFLKQIKYALRVKGADDSLIDFIDAEDLNDLDEVEGKTKSKEIDQVKIEERIKYKFKAEPGAVVSATGYMNYKKCPRRFYIENVLKVNGREYIDMEISEELEFDAGKISSSIIGTAVHSLIEVLNGSRNIDEEEAVRGIIRKYGLEKFNGIEERLKNYLEGYRALEGKKKDVERPVLRFNELEYNLVPYGDRRFSVTGFIDRLEVFERDGRLKAVITDYKTNRIDCSDRLKELVETYELQLQIYGKAVKELLYINGIKVEDLTLQLYFLNIPERVEIIYDEDKVMEQLKDMYEKFSRSLSGYSPSDFPKKVSGECDKCRYRKICQ</sequence>
<keyword evidence="7 14" id="KW-0067">ATP-binding</keyword>
<dbReference type="Pfam" id="PF12705">
    <property type="entry name" value="PDDEXK_1"/>
    <property type="match status" value="1"/>
</dbReference>
<keyword evidence="8" id="KW-0238">DNA-binding</keyword>
<evidence type="ECO:0000256" key="1">
    <source>
        <dbReference type="ARBA" id="ARBA00022722"/>
    </source>
</evidence>